<reference evidence="1 2" key="2">
    <citation type="submission" date="2020-08" db="EMBL/GenBank/DDBJ databases">
        <authorList>
            <person name="Partida-Martinez L."/>
            <person name="Huntemann M."/>
            <person name="Clum A."/>
            <person name="Wang J."/>
            <person name="Palaniappan K."/>
            <person name="Ritter S."/>
            <person name="Chen I.-M."/>
            <person name="Stamatis D."/>
            <person name="Reddy T."/>
            <person name="O'Malley R."/>
            <person name="Daum C."/>
            <person name="Shapiro N."/>
            <person name="Ivanova N."/>
            <person name="Kyrpides N."/>
            <person name="Woyke T."/>
        </authorList>
    </citation>
    <scope>NUCLEOTIDE SEQUENCE [LARGE SCALE GENOMIC DNA]</scope>
    <source>
        <strain evidence="1 2">AS3.13</strain>
    </source>
</reference>
<evidence type="ECO:0000313" key="1">
    <source>
        <dbReference type="EMBL" id="MBB6503741.1"/>
    </source>
</evidence>
<proteinExistence type="predicted"/>
<protein>
    <submittedName>
        <fullName evidence="1">Uncharacterized protein</fullName>
    </submittedName>
</protein>
<sequence length="387" mass="43442">MEEAMSLKHLKTLISTAPIYKMSLGKHARYRTEALSVGALVFQSEQSLYDAVVAEVVADIAAAARTVKADKYPNANAPENAWGVWVRTIQTFRELPPGALILHWEGEEDRLHWGIVDDGPFIQVRTEHNEFAQDGYIFHRPLRDGWKTTSVHGVPISNIHPHARPFAINMATLNFVQNNGEYFRALILDESIDHWTSQPDWAAGARAAGWHPKPIEPLRAARRARTVTADVIEAAQQVFTEIELFTEVTRMAGTALHTAAYANGQTELRVIKAKEIDFTRAELEEEIADLLRRQENRCALTGFSFRTGEINPHLKMSLDRKNSNLGYIADNLQVVTRAANFYKSASDDADWAQKADALHRMAVALQQLRKAAKDPDNVTAPHSKSYR</sequence>
<dbReference type="AlphaFoldDB" id="A0A7X0JC65"/>
<evidence type="ECO:0000313" key="2">
    <source>
        <dbReference type="Proteomes" id="UP000522313"/>
    </source>
</evidence>
<dbReference type="EMBL" id="JACHBT010000003">
    <property type="protein sequence ID" value="MBB6503741.1"/>
    <property type="molecule type" value="Genomic_DNA"/>
</dbReference>
<accession>A0A7X0JC65</accession>
<dbReference type="Gene3D" id="3.30.40.220">
    <property type="match status" value="1"/>
</dbReference>
<dbReference type="Proteomes" id="UP000522313">
    <property type="component" value="Unassembled WGS sequence"/>
</dbReference>
<comment type="caution">
    <text evidence="1">The sequence shown here is derived from an EMBL/GenBank/DDBJ whole genome shotgun (WGS) entry which is preliminary data.</text>
</comment>
<gene>
    <name evidence="1" type="ORF">F4693_000696</name>
</gene>
<reference evidence="1 2" key="1">
    <citation type="submission" date="2020-08" db="EMBL/GenBank/DDBJ databases">
        <title>The Agave Microbiome: Exploring the role of microbial communities in plant adaptations to desert environments.</title>
        <authorList>
            <person name="Partida-Martinez L.P."/>
        </authorList>
    </citation>
    <scope>NUCLEOTIDE SEQUENCE [LARGE SCALE GENOMIC DNA]</scope>
    <source>
        <strain evidence="1 2">AS3.13</strain>
    </source>
</reference>
<organism evidence="1 2">
    <name type="scientific">Sphingomonas endophytica</name>
    <dbReference type="NCBI Taxonomy" id="869719"/>
    <lineage>
        <taxon>Bacteria</taxon>
        <taxon>Pseudomonadati</taxon>
        <taxon>Pseudomonadota</taxon>
        <taxon>Alphaproteobacteria</taxon>
        <taxon>Sphingomonadales</taxon>
        <taxon>Sphingomonadaceae</taxon>
        <taxon>Sphingomonas</taxon>
    </lineage>
</organism>
<name>A0A7X0JC65_9SPHN</name>